<sequence length="95" mass="10718">MCKLFIINLLYLSSQRCVVTYNPKPGGWLSFVLSTRLSVPLIAQRDLNVALRVIENLRAQMQRCVYPTVCFASKCGVKRQKSIFILFASEFGSAV</sequence>
<gene>
    <name evidence="2" type="ORF">MACK_003549</name>
</gene>
<evidence type="ECO:0000313" key="3">
    <source>
        <dbReference type="Proteomes" id="UP000244811"/>
    </source>
</evidence>
<evidence type="ECO:0000256" key="1">
    <source>
        <dbReference type="SAM" id="SignalP"/>
    </source>
</evidence>
<protein>
    <recommendedName>
        <fullName evidence="4">Secreted protein</fullName>
    </recommendedName>
</protein>
<dbReference type="Proteomes" id="UP000244811">
    <property type="component" value="Chromosome 2"/>
</dbReference>
<name>A0A976SJC6_THEOR</name>
<keyword evidence="1" id="KW-0732">Signal</keyword>
<reference evidence="2" key="1">
    <citation type="submission" date="2022-07" db="EMBL/GenBank/DDBJ databases">
        <title>Evaluation of T. orientalis genome assembly methods using nanopore sequencing and analysis of variation between genomes.</title>
        <authorList>
            <person name="Yam J."/>
            <person name="Micallef M.L."/>
            <person name="Liu M."/>
            <person name="Djordjevic S.P."/>
            <person name="Bogema D.R."/>
            <person name="Jenkins C."/>
        </authorList>
    </citation>
    <scope>NUCLEOTIDE SEQUENCE</scope>
    <source>
        <strain evidence="2">Goon Nure</strain>
    </source>
</reference>
<dbReference type="AlphaFoldDB" id="A0A976SJC6"/>
<feature type="signal peptide" evidence="1">
    <location>
        <begin position="1"/>
        <end position="20"/>
    </location>
</feature>
<organism evidence="2 3">
    <name type="scientific">Theileria orientalis</name>
    <dbReference type="NCBI Taxonomy" id="68886"/>
    <lineage>
        <taxon>Eukaryota</taxon>
        <taxon>Sar</taxon>
        <taxon>Alveolata</taxon>
        <taxon>Apicomplexa</taxon>
        <taxon>Aconoidasida</taxon>
        <taxon>Piroplasmida</taxon>
        <taxon>Theileriidae</taxon>
        <taxon>Theileria</taxon>
    </lineage>
</organism>
<proteinExistence type="predicted"/>
<feature type="chain" id="PRO_5037999507" description="Secreted protein" evidence="1">
    <location>
        <begin position="21"/>
        <end position="95"/>
    </location>
</feature>
<accession>A0A976SJC6</accession>
<evidence type="ECO:0008006" key="4">
    <source>
        <dbReference type="Google" id="ProtNLM"/>
    </source>
</evidence>
<evidence type="ECO:0000313" key="2">
    <source>
        <dbReference type="EMBL" id="UVC49927.1"/>
    </source>
</evidence>
<dbReference type="EMBL" id="CP056071">
    <property type="protein sequence ID" value="UVC49927.1"/>
    <property type="molecule type" value="Genomic_DNA"/>
</dbReference>